<evidence type="ECO:0000256" key="6">
    <source>
        <dbReference type="ARBA" id="ARBA00023316"/>
    </source>
</evidence>
<keyword evidence="8" id="KW-1185">Reference proteome</keyword>
<evidence type="ECO:0000313" key="8">
    <source>
        <dbReference type="Proteomes" id="UP000658131"/>
    </source>
</evidence>
<dbReference type="InterPro" id="IPR016181">
    <property type="entry name" value="Acyl_CoA_acyltransferase"/>
</dbReference>
<evidence type="ECO:0000313" key="7">
    <source>
        <dbReference type="EMBL" id="MBC8577393.1"/>
    </source>
</evidence>
<keyword evidence="2" id="KW-0808">Transferase</keyword>
<keyword evidence="5" id="KW-0012">Acyltransferase</keyword>
<reference evidence="7 8" key="1">
    <citation type="submission" date="2020-08" db="EMBL/GenBank/DDBJ databases">
        <title>Genome public.</title>
        <authorList>
            <person name="Liu C."/>
            <person name="Sun Q."/>
        </authorList>
    </citation>
    <scope>NUCLEOTIDE SEQUENCE [LARGE SCALE GENOMIC DNA]</scope>
    <source>
        <strain evidence="7 8">BX1</strain>
    </source>
</reference>
<gene>
    <name evidence="7" type="ORF">H8717_13380</name>
</gene>
<organism evidence="7 8">
    <name type="scientific">Yanshouia hominis</name>
    <dbReference type="NCBI Taxonomy" id="2763673"/>
    <lineage>
        <taxon>Bacteria</taxon>
        <taxon>Bacillati</taxon>
        <taxon>Bacillota</taxon>
        <taxon>Clostridia</taxon>
        <taxon>Eubacteriales</taxon>
        <taxon>Oscillospiraceae</taxon>
        <taxon>Yanshouia</taxon>
    </lineage>
</organism>
<dbReference type="InterPro" id="IPR050644">
    <property type="entry name" value="PG_Glycine_Bridge_Synth"/>
</dbReference>
<keyword evidence="4" id="KW-0573">Peptidoglycan synthesis</keyword>
<dbReference type="RefSeq" id="WP_262400799.1">
    <property type="nucleotide sequence ID" value="NZ_JACRTB010000029.1"/>
</dbReference>
<evidence type="ECO:0000256" key="2">
    <source>
        <dbReference type="ARBA" id="ARBA00022679"/>
    </source>
</evidence>
<protein>
    <submittedName>
        <fullName evidence="7">Peptidoglycan bridge formation glycyltransferase FemA/FemB family protein</fullName>
    </submittedName>
</protein>
<evidence type="ECO:0000256" key="3">
    <source>
        <dbReference type="ARBA" id="ARBA00022960"/>
    </source>
</evidence>
<evidence type="ECO:0000256" key="4">
    <source>
        <dbReference type="ARBA" id="ARBA00022984"/>
    </source>
</evidence>
<dbReference type="Proteomes" id="UP000658131">
    <property type="component" value="Unassembled WGS sequence"/>
</dbReference>
<evidence type="ECO:0000256" key="1">
    <source>
        <dbReference type="ARBA" id="ARBA00009943"/>
    </source>
</evidence>
<sequence length="352" mass="40421">MNAEILTPDQYGELDRFVASHPQSSFTQCSAWRKVKSNWGFEAVVCRDETGRIIGSVSVLIQKIPLIGTCFLYAPRGPVCDLHNREVLRSLKSGVDLLARRHHAHAFKMDPDVSAADEEFLEIAKELGFRRFYGPDGFETIQARFNYRLYFEGRNEEQLLMNLSQQTRRNLRIAIRDGIEVRPAGPESLDEFMRLMILTGERDGFATRPKAYFERFLSALGEHARLYLGFYEGRAISGAITTNFGGKACYVYGASDNECRNHMPNYLMQWEMIRWALETGCTVYDFQGVSGNLSPEGNHMYGLYRFKKGFNGQLDELAGEFDYVYRPLRAKMVDRAIALNDRLRHLRTSRRS</sequence>
<name>A0ABR7NP19_9FIRM</name>
<comment type="similarity">
    <text evidence="1">Belongs to the FemABX family.</text>
</comment>
<keyword evidence="3" id="KW-0133">Cell shape</keyword>
<comment type="caution">
    <text evidence="7">The sequence shown here is derived from an EMBL/GenBank/DDBJ whole genome shotgun (WGS) entry which is preliminary data.</text>
</comment>
<dbReference type="PANTHER" id="PTHR36174:SF1">
    <property type="entry name" value="LIPID II:GLYCINE GLYCYLTRANSFERASE"/>
    <property type="match status" value="1"/>
</dbReference>
<dbReference type="PROSITE" id="PS51191">
    <property type="entry name" value="FEMABX"/>
    <property type="match status" value="1"/>
</dbReference>
<dbReference type="PANTHER" id="PTHR36174">
    <property type="entry name" value="LIPID II:GLYCINE GLYCYLTRANSFERASE"/>
    <property type="match status" value="1"/>
</dbReference>
<accession>A0ABR7NP19</accession>
<keyword evidence="6" id="KW-0961">Cell wall biogenesis/degradation</keyword>
<dbReference type="EMBL" id="JACRTB010000029">
    <property type="protein sequence ID" value="MBC8577393.1"/>
    <property type="molecule type" value="Genomic_DNA"/>
</dbReference>
<proteinExistence type="inferred from homology"/>
<dbReference type="Pfam" id="PF02388">
    <property type="entry name" value="FemAB"/>
    <property type="match status" value="2"/>
</dbReference>
<dbReference type="SUPFAM" id="SSF55729">
    <property type="entry name" value="Acyl-CoA N-acyltransferases (Nat)"/>
    <property type="match status" value="2"/>
</dbReference>
<evidence type="ECO:0000256" key="5">
    <source>
        <dbReference type="ARBA" id="ARBA00023315"/>
    </source>
</evidence>
<dbReference type="InterPro" id="IPR003447">
    <property type="entry name" value="FEMABX"/>
</dbReference>
<dbReference type="Gene3D" id="3.40.630.30">
    <property type="match status" value="2"/>
</dbReference>